<sequence length="88" mass="10358">MNKNWPTREKDIYVAEQIMEEYASQNNSESLGLFELFVNPEEKRMNFRLSNWVIMLAEHFKTAYGEAQGDFVTRKVITRCLVNGQTLH</sequence>
<dbReference type="AlphaFoldDB" id="A0A378JLT3"/>
<protein>
    <submittedName>
        <fullName evidence="1">Uncharacterized protein</fullName>
    </submittedName>
</protein>
<dbReference type="EMBL" id="UGOD01000001">
    <property type="protein sequence ID" value="STX52175.1"/>
    <property type="molecule type" value="Genomic_DNA"/>
</dbReference>
<proteinExistence type="predicted"/>
<dbReference type="OrthoDB" id="5647017at2"/>
<organism evidence="1 2">
    <name type="scientific">Legionella busanensis</name>
    <dbReference type="NCBI Taxonomy" id="190655"/>
    <lineage>
        <taxon>Bacteria</taxon>
        <taxon>Pseudomonadati</taxon>
        <taxon>Pseudomonadota</taxon>
        <taxon>Gammaproteobacteria</taxon>
        <taxon>Legionellales</taxon>
        <taxon>Legionellaceae</taxon>
        <taxon>Legionella</taxon>
    </lineage>
</organism>
<dbReference type="Proteomes" id="UP000254794">
    <property type="component" value="Unassembled WGS sequence"/>
</dbReference>
<evidence type="ECO:0000313" key="1">
    <source>
        <dbReference type="EMBL" id="STX52175.1"/>
    </source>
</evidence>
<name>A0A378JLT3_9GAMM</name>
<reference evidence="1 2" key="1">
    <citation type="submission" date="2018-06" db="EMBL/GenBank/DDBJ databases">
        <authorList>
            <consortium name="Pathogen Informatics"/>
            <person name="Doyle S."/>
        </authorList>
    </citation>
    <scope>NUCLEOTIDE SEQUENCE [LARGE SCALE GENOMIC DNA]</scope>
    <source>
        <strain evidence="1 2">NCTC13316</strain>
    </source>
</reference>
<accession>A0A378JLT3</accession>
<evidence type="ECO:0000313" key="2">
    <source>
        <dbReference type="Proteomes" id="UP000254794"/>
    </source>
</evidence>
<gene>
    <name evidence="1" type="ORF">NCTC13316_02279</name>
</gene>
<dbReference type="RefSeq" id="WP_115331751.1">
    <property type="nucleotide sequence ID" value="NZ_CAAAHP010000012.1"/>
</dbReference>
<keyword evidence="2" id="KW-1185">Reference proteome</keyword>